<dbReference type="GO" id="GO:0005525">
    <property type="term" value="F:GTP binding"/>
    <property type="evidence" value="ECO:0007669"/>
    <property type="project" value="UniProtKB-KW"/>
</dbReference>
<name>A0A3P9KU61_ORYLA</name>
<sequence>MICRICNHGKECISIHIGQGGVRMGNACWDEKTSLGGDDSFNTFFGETGAGKHVPRALFVDLEPSDVGKSTP</sequence>
<keyword evidence="3" id="KW-0963">Cytoplasm</keyword>
<comment type="similarity">
    <text evidence="2">Belongs to the tubulin family.</text>
</comment>
<dbReference type="Gene3D" id="3.40.50.1440">
    <property type="entry name" value="Tubulin/FtsZ, GTPase domain"/>
    <property type="match status" value="1"/>
</dbReference>
<dbReference type="PANTHER" id="PTHR11588">
    <property type="entry name" value="TUBULIN"/>
    <property type="match status" value="1"/>
</dbReference>
<dbReference type="SUPFAM" id="SSF52490">
    <property type="entry name" value="Tubulin nucleotide-binding domain-like"/>
    <property type="match status" value="1"/>
</dbReference>
<evidence type="ECO:0000313" key="10">
    <source>
        <dbReference type="Proteomes" id="UP000265180"/>
    </source>
</evidence>
<dbReference type="InterPro" id="IPR003008">
    <property type="entry name" value="Tubulin_FtsZ_GTPase"/>
</dbReference>
<dbReference type="GO" id="GO:0007017">
    <property type="term" value="P:microtubule-based process"/>
    <property type="evidence" value="ECO:0007669"/>
    <property type="project" value="InterPro"/>
</dbReference>
<dbReference type="GO" id="GO:0005874">
    <property type="term" value="C:microtubule"/>
    <property type="evidence" value="ECO:0007669"/>
    <property type="project" value="UniProtKB-KW"/>
</dbReference>
<evidence type="ECO:0000256" key="6">
    <source>
        <dbReference type="ARBA" id="ARBA00023134"/>
    </source>
</evidence>
<reference key="1">
    <citation type="journal article" date="2007" name="Nature">
        <title>The medaka draft genome and insights into vertebrate genome evolution.</title>
        <authorList>
            <person name="Kasahara M."/>
            <person name="Naruse K."/>
            <person name="Sasaki S."/>
            <person name="Nakatani Y."/>
            <person name="Qu W."/>
            <person name="Ahsan B."/>
            <person name="Yamada T."/>
            <person name="Nagayasu Y."/>
            <person name="Doi K."/>
            <person name="Kasai Y."/>
            <person name="Jindo T."/>
            <person name="Kobayashi D."/>
            <person name="Shimada A."/>
            <person name="Toyoda A."/>
            <person name="Kuroki Y."/>
            <person name="Fujiyama A."/>
            <person name="Sasaki T."/>
            <person name="Shimizu A."/>
            <person name="Asakawa S."/>
            <person name="Shimizu N."/>
            <person name="Hashimoto S."/>
            <person name="Yang J."/>
            <person name="Lee Y."/>
            <person name="Matsushima K."/>
            <person name="Sugano S."/>
            <person name="Sakaizumi M."/>
            <person name="Narita T."/>
            <person name="Ohishi K."/>
            <person name="Haga S."/>
            <person name="Ohta F."/>
            <person name="Nomoto H."/>
            <person name="Nogata K."/>
            <person name="Morishita T."/>
            <person name="Endo T."/>
            <person name="Shin-I T."/>
            <person name="Takeda H."/>
            <person name="Morishita S."/>
            <person name="Kohara Y."/>
        </authorList>
    </citation>
    <scope>NUCLEOTIDE SEQUENCE [LARGE SCALE GENOMIC DNA]</scope>
    <source>
        <strain>Hd-rR</strain>
    </source>
</reference>
<dbReference type="AlphaFoldDB" id="A0A3P9KU61"/>
<feature type="domain" description="Tubulin/FtsZ GTPase" evidence="8">
    <location>
        <begin position="11"/>
        <end position="69"/>
    </location>
</feature>
<evidence type="ECO:0000256" key="2">
    <source>
        <dbReference type="ARBA" id="ARBA00009636"/>
    </source>
</evidence>
<evidence type="ECO:0000313" key="9">
    <source>
        <dbReference type="Ensembl" id="ENSORLP00020011989.1"/>
    </source>
</evidence>
<dbReference type="InterPro" id="IPR036525">
    <property type="entry name" value="Tubulin/FtsZ_GTPase_sf"/>
</dbReference>
<keyword evidence="7" id="KW-0206">Cytoskeleton</keyword>
<keyword evidence="6" id="KW-0342">GTP-binding</keyword>
<reference evidence="9 10" key="2">
    <citation type="submission" date="2017-04" db="EMBL/GenBank/DDBJ databases">
        <title>CpG methylation of centromeres and impact of large insertions on vertebrate speciation.</title>
        <authorList>
            <person name="Ichikawa K."/>
            <person name="Yoshimura J."/>
            <person name="Morishita S."/>
        </authorList>
    </citation>
    <scope>NUCLEOTIDE SEQUENCE</scope>
    <source>
        <strain evidence="9 10">HNI</strain>
    </source>
</reference>
<evidence type="ECO:0000256" key="1">
    <source>
        <dbReference type="ARBA" id="ARBA00004245"/>
    </source>
</evidence>
<proteinExistence type="inferred from homology"/>
<evidence type="ECO:0000256" key="4">
    <source>
        <dbReference type="ARBA" id="ARBA00022701"/>
    </source>
</evidence>
<dbReference type="Pfam" id="PF00091">
    <property type="entry name" value="Tubulin"/>
    <property type="match status" value="1"/>
</dbReference>
<evidence type="ECO:0000259" key="8">
    <source>
        <dbReference type="Pfam" id="PF00091"/>
    </source>
</evidence>
<reference evidence="9" key="4">
    <citation type="submission" date="2025-09" db="UniProtKB">
        <authorList>
            <consortium name="Ensembl"/>
        </authorList>
    </citation>
    <scope>IDENTIFICATION</scope>
    <source>
        <strain evidence="9">HNI</strain>
    </source>
</reference>
<evidence type="ECO:0000256" key="7">
    <source>
        <dbReference type="ARBA" id="ARBA00023212"/>
    </source>
</evidence>
<dbReference type="Proteomes" id="UP000265180">
    <property type="component" value="Chromosome 2"/>
</dbReference>
<keyword evidence="4" id="KW-0493">Microtubule</keyword>
<keyword evidence="5" id="KW-0547">Nucleotide-binding</keyword>
<organism evidence="9 10">
    <name type="scientific">Oryzias latipes</name>
    <name type="common">Japanese rice fish</name>
    <name type="synonym">Japanese killifish</name>
    <dbReference type="NCBI Taxonomy" id="8090"/>
    <lineage>
        <taxon>Eukaryota</taxon>
        <taxon>Metazoa</taxon>
        <taxon>Chordata</taxon>
        <taxon>Craniata</taxon>
        <taxon>Vertebrata</taxon>
        <taxon>Euteleostomi</taxon>
        <taxon>Actinopterygii</taxon>
        <taxon>Neopterygii</taxon>
        <taxon>Teleostei</taxon>
        <taxon>Neoteleostei</taxon>
        <taxon>Acanthomorphata</taxon>
        <taxon>Ovalentaria</taxon>
        <taxon>Atherinomorphae</taxon>
        <taxon>Beloniformes</taxon>
        <taxon>Adrianichthyidae</taxon>
        <taxon>Oryziinae</taxon>
        <taxon>Oryzias</taxon>
    </lineage>
</organism>
<evidence type="ECO:0000256" key="5">
    <source>
        <dbReference type="ARBA" id="ARBA00022741"/>
    </source>
</evidence>
<reference evidence="9" key="3">
    <citation type="submission" date="2025-08" db="UniProtKB">
        <authorList>
            <consortium name="Ensembl"/>
        </authorList>
    </citation>
    <scope>IDENTIFICATION</scope>
    <source>
        <strain evidence="9">HNI</strain>
    </source>
</reference>
<evidence type="ECO:0000256" key="3">
    <source>
        <dbReference type="ARBA" id="ARBA00022490"/>
    </source>
</evidence>
<comment type="subcellular location">
    <subcellularLocation>
        <location evidence="1">Cytoplasm</location>
        <location evidence="1">Cytoskeleton</location>
    </subcellularLocation>
</comment>
<dbReference type="InterPro" id="IPR000217">
    <property type="entry name" value="Tubulin"/>
</dbReference>
<dbReference type="Ensembl" id="ENSORLT00020019024.1">
    <property type="protein sequence ID" value="ENSORLP00020011989.1"/>
    <property type="gene ID" value="ENSORLG00020012928.1"/>
</dbReference>
<protein>
    <recommendedName>
        <fullName evidence="8">Tubulin/FtsZ GTPase domain-containing protein</fullName>
    </recommendedName>
</protein>
<accession>A0A3P9KU61</accession>